<evidence type="ECO:0000313" key="4">
    <source>
        <dbReference type="Proteomes" id="UP001175271"/>
    </source>
</evidence>
<keyword evidence="4" id="KW-1185">Reference proteome</keyword>
<dbReference type="Proteomes" id="UP001175271">
    <property type="component" value="Unassembled WGS sequence"/>
</dbReference>
<feature type="domain" description="SKP1 component POZ" evidence="2">
    <location>
        <begin position="21"/>
        <end position="85"/>
    </location>
</feature>
<sequence>MASTSAESAVPVESVPVEGNLKLRSLDDKEFLFPLKDVKKAAMLQTMIADLGLDSEEAMESQPVPLPSVGGDALQCIVEWCRLHADEAPRSDEDRGRRALRPAESAQEAGRCHQRRLLP</sequence>
<evidence type="ECO:0000259" key="2">
    <source>
        <dbReference type="Pfam" id="PF03931"/>
    </source>
</evidence>
<comment type="caution">
    <text evidence="3">The sequence shown here is derived from an EMBL/GenBank/DDBJ whole genome shotgun (WGS) entry which is preliminary data.</text>
</comment>
<dbReference type="InterPro" id="IPR011333">
    <property type="entry name" value="SKP1/BTB/POZ_sf"/>
</dbReference>
<gene>
    <name evidence="3" type="ORF">QR680_007534</name>
</gene>
<feature type="compositionally biased region" description="Basic and acidic residues" evidence="1">
    <location>
        <begin position="88"/>
        <end position="97"/>
    </location>
</feature>
<dbReference type="SUPFAM" id="SSF54695">
    <property type="entry name" value="POZ domain"/>
    <property type="match status" value="1"/>
</dbReference>
<name>A0AA39IDH2_9BILA</name>
<feature type="region of interest" description="Disordered" evidence="1">
    <location>
        <begin position="88"/>
        <end position="119"/>
    </location>
</feature>
<dbReference type="AlphaFoldDB" id="A0AA39IDH2"/>
<evidence type="ECO:0000256" key="1">
    <source>
        <dbReference type="SAM" id="MobiDB-lite"/>
    </source>
</evidence>
<evidence type="ECO:0000313" key="3">
    <source>
        <dbReference type="EMBL" id="KAK0422380.1"/>
    </source>
</evidence>
<proteinExistence type="predicted"/>
<dbReference type="InterPro" id="IPR016073">
    <property type="entry name" value="Skp1_comp_POZ"/>
</dbReference>
<dbReference type="Pfam" id="PF03931">
    <property type="entry name" value="Skp1_POZ"/>
    <property type="match status" value="1"/>
</dbReference>
<dbReference type="Gene3D" id="3.30.710.10">
    <property type="entry name" value="Potassium Channel Kv1.1, Chain A"/>
    <property type="match status" value="1"/>
</dbReference>
<dbReference type="EMBL" id="JAUCMV010000001">
    <property type="protein sequence ID" value="KAK0422380.1"/>
    <property type="molecule type" value="Genomic_DNA"/>
</dbReference>
<organism evidence="3 4">
    <name type="scientific">Steinernema hermaphroditum</name>
    <dbReference type="NCBI Taxonomy" id="289476"/>
    <lineage>
        <taxon>Eukaryota</taxon>
        <taxon>Metazoa</taxon>
        <taxon>Ecdysozoa</taxon>
        <taxon>Nematoda</taxon>
        <taxon>Chromadorea</taxon>
        <taxon>Rhabditida</taxon>
        <taxon>Tylenchina</taxon>
        <taxon>Panagrolaimomorpha</taxon>
        <taxon>Strongyloidoidea</taxon>
        <taxon>Steinernematidae</taxon>
        <taxon>Steinernema</taxon>
    </lineage>
</organism>
<accession>A0AA39IDH2</accession>
<protein>
    <recommendedName>
        <fullName evidence="2">SKP1 component POZ domain-containing protein</fullName>
    </recommendedName>
</protein>
<dbReference type="GO" id="GO:0006511">
    <property type="term" value="P:ubiquitin-dependent protein catabolic process"/>
    <property type="evidence" value="ECO:0007669"/>
    <property type="project" value="InterPro"/>
</dbReference>
<reference evidence="3" key="1">
    <citation type="submission" date="2023-06" db="EMBL/GenBank/DDBJ databases">
        <title>Genomic analysis of the entomopathogenic nematode Steinernema hermaphroditum.</title>
        <authorList>
            <person name="Schwarz E.M."/>
            <person name="Heppert J.K."/>
            <person name="Baniya A."/>
            <person name="Schwartz H.T."/>
            <person name="Tan C.-H."/>
            <person name="Antoshechkin I."/>
            <person name="Sternberg P.W."/>
            <person name="Goodrich-Blair H."/>
            <person name="Dillman A.R."/>
        </authorList>
    </citation>
    <scope>NUCLEOTIDE SEQUENCE</scope>
    <source>
        <strain evidence="3">PS9179</strain>
        <tissue evidence="3">Whole animal</tissue>
    </source>
</reference>